<evidence type="ECO:0000256" key="1">
    <source>
        <dbReference type="SAM" id="MobiDB-lite"/>
    </source>
</evidence>
<accession>A0A1B6JCM7</accession>
<feature type="region of interest" description="Disordered" evidence="1">
    <location>
        <begin position="52"/>
        <end position="92"/>
    </location>
</feature>
<gene>
    <name evidence="3" type="ORF">g.25078</name>
</gene>
<feature type="non-terminal residue" evidence="3">
    <location>
        <position position="1"/>
    </location>
</feature>
<feature type="signal peptide" evidence="2">
    <location>
        <begin position="1"/>
        <end position="22"/>
    </location>
</feature>
<evidence type="ECO:0000256" key="2">
    <source>
        <dbReference type="SAM" id="SignalP"/>
    </source>
</evidence>
<dbReference type="AlphaFoldDB" id="A0A1B6JCM7"/>
<dbReference type="EMBL" id="GECU01010744">
    <property type="protein sequence ID" value="JAS96962.1"/>
    <property type="molecule type" value="Transcribed_RNA"/>
</dbReference>
<name>A0A1B6JCM7_9HEMI</name>
<protein>
    <submittedName>
        <fullName evidence="3">Uncharacterized protein</fullName>
    </submittedName>
</protein>
<evidence type="ECO:0000313" key="3">
    <source>
        <dbReference type="EMBL" id="JAS96962.1"/>
    </source>
</evidence>
<proteinExistence type="predicted"/>
<organism evidence="3">
    <name type="scientific">Homalodisca liturata</name>
    <dbReference type="NCBI Taxonomy" id="320908"/>
    <lineage>
        <taxon>Eukaryota</taxon>
        <taxon>Metazoa</taxon>
        <taxon>Ecdysozoa</taxon>
        <taxon>Arthropoda</taxon>
        <taxon>Hexapoda</taxon>
        <taxon>Insecta</taxon>
        <taxon>Pterygota</taxon>
        <taxon>Neoptera</taxon>
        <taxon>Paraneoptera</taxon>
        <taxon>Hemiptera</taxon>
        <taxon>Auchenorrhyncha</taxon>
        <taxon>Membracoidea</taxon>
        <taxon>Cicadellidae</taxon>
        <taxon>Cicadellinae</taxon>
        <taxon>Proconiini</taxon>
        <taxon>Homalodisca</taxon>
    </lineage>
</organism>
<feature type="chain" id="PRO_5008585708" evidence="2">
    <location>
        <begin position="23"/>
        <end position="176"/>
    </location>
</feature>
<sequence length="176" mass="19155">NSLLPPWLSLPLVLSSPQPVCSSCSDSPTASTSTSSAAVTAVTWSAPPHGTPGVTQGLWSSPPAHPALRQAESESELPATVSSQRRPEVVTDPMPATIYGEDVIHAEYQPRLSKYSTSLRHLFIYPLATNYYHLPIEVLSSPNYLLNSFGKFWTANTAVPTKRQEISNTSHRRVLT</sequence>
<reference evidence="3" key="1">
    <citation type="submission" date="2015-11" db="EMBL/GenBank/DDBJ databases">
        <title>De novo transcriptome assembly of four potential Pierce s Disease insect vectors from Arizona vineyards.</title>
        <authorList>
            <person name="Tassone E.E."/>
        </authorList>
    </citation>
    <scope>NUCLEOTIDE SEQUENCE</scope>
</reference>
<keyword evidence="2" id="KW-0732">Signal</keyword>